<dbReference type="EMBL" id="KX397369">
    <property type="protein sequence ID" value="ANZ49632.1"/>
    <property type="molecule type" value="Genomic_DNA"/>
</dbReference>
<sequence length="681" mass="75259">MSIFIPRNGAPLNNKQGWQDISVLPLVRTPTGDPIHKPLIFTFAQRNVDNEAFPVVGDNALSLFGRNLFDLRSPFVTFNTPFMAMFNANANEMMMQRLVPDDAATATHRMVADVLETEVPKYTRDANGAVQYGADGKPKVESQVLGLDIVYRVVEINEQTGEFKNGKVVDGDRTGTGGQKSKLYPMWDIKAPYAGADANGFGYKLVPLHAKSSPALSAKYQEDVGARVFSLQFFETLKGVTSPVIWKTIGGLSSIKFSFMPDAYYQAMKLDLDFANVVADSYRNKLPDYGNLPDYGPFEEFHVYQENMEAVLDLAFAVVGPKAPTSKWLVDIFAGYDLNGGLYDGLQVNSATVTGKAILGGSNIHFLSGGSDGTMNDDVYDELVSREMQLFPDGGKVRYDNELKYSLGFFWDSGFSMETKQSLCNFLAGSRNTFLALCTHVYNQGTNDDQTEEAAKIALNEMITSIPESDFFGTPAARGLIAGQSAIIRNSSWKKRVPMLYSIASFFSKYMGAGNGICKTEARFNRGSKTVIEDLADLSQPWKGNDVYASDWEANLITARSFDYYRLFIPAIQSIYSEDRSVLNNAMFNAAMTYVYRVSDRVWADTTGEDRMTRDEVAKDVENNIIARLAGRLDGIADITPKAYFTAEDIANGYSITLDLNCAGGVLLTQFNTTIKVTRRG</sequence>
<dbReference type="Pfam" id="PF20961">
    <property type="entry name" value="phiKZ_gp29PR"/>
    <property type="match status" value="1"/>
</dbReference>
<evidence type="ECO:0000313" key="3">
    <source>
        <dbReference type="Proteomes" id="UP000202923"/>
    </source>
</evidence>
<dbReference type="OrthoDB" id="8033at10239"/>
<name>A0A1B2IEG1_9CAUD</name>
<protein>
    <submittedName>
        <fullName evidence="2">Putative tail sheath protein</fullName>
    </submittedName>
</protein>
<feature type="domain" description="Tail sheath protein gp29 gp29PR" evidence="1">
    <location>
        <begin position="145"/>
        <end position="373"/>
    </location>
</feature>
<accession>A0A1B2IEG1</accession>
<evidence type="ECO:0000313" key="2">
    <source>
        <dbReference type="EMBL" id="ANZ49632.1"/>
    </source>
</evidence>
<dbReference type="RefSeq" id="YP_009278885.1">
    <property type="nucleotide sequence ID" value="NC_031010.1"/>
</dbReference>
<dbReference type="GeneID" id="29062124"/>
<dbReference type="InterPro" id="IPR048712">
    <property type="entry name" value="Gp29_gp29PR"/>
</dbReference>
<evidence type="ECO:0000259" key="1">
    <source>
        <dbReference type="Pfam" id="PF20961"/>
    </source>
</evidence>
<organism evidence="2 3">
    <name type="scientific">Erwinia phage vB_EamM_Kwan</name>
    <dbReference type="NCBI Taxonomy" id="1883374"/>
    <lineage>
        <taxon>Viruses</taxon>
        <taxon>Duplodnaviria</taxon>
        <taxon>Heunggongvirae</taxon>
        <taxon>Uroviricota</taxon>
        <taxon>Caudoviricetes</taxon>
        <taxon>Chimalliviridae</taxon>
        <taxon>Wellingtonvirus</taxon>
        <taxon>Wellingtonvirus wellington</taxon>
    </lineage>
</organism>
<dbReference type="KEGG" id="vg:29062124"/>
<gene>
    <name evidence="2" type="ORF">KWAN_280</name>
</gene>
<proteinExistence type="predicted"/>
<dbReference type="Proteomes" id="UP000202923">
    <property type="component" value="Genome"/>
</dbReference>
<reference evidence="2 3" key="1">
    <citation type="submission" date="2016-06" db="EMBL/GenBank/DDBJ databases">
        <authorList>
            <person name="Kjaerup R.B."/>
            <person name="Dalgaard T.S."/>
            <person name="Juul-Madsen H.R."/>
        </authorList>
    </citation>
    <scope>NUCLEOTIDE SEQUENCE [LARGE SCALE GENOMIC DNA]</scope>
</reference>